<dbReference type="GO" id="GO:0008168">
    <property type="term" value="F:methyltransferase activity"/>
    <property type="evidence" value="ECO:0007669"/>
    <property type="project" value="UniProtKB-KW"/>
</dbReference>
<keyword evidence="2" id="KW-0489">Methyltransferase</keyword>
<dbReference type="RefSeq" id="WP_394624019.1">
    <property type="nucleotide sequence ID" value="NZ_JBIHMM010000001.1"/>
</dbReference>
<evidence type="ECO:0000259" key="1">
    <source>
        <dbReference type="Pfam" id="PF05050"/>
    </source>
</evidence>
<evidence type="ECO:0000313" key="3">
    <source>
        <dbReference type="Proteomes" id="UP001607157"/>
    </source>
</evidence>
<dbReference type="SUPFAM" id="SSF53335">
    <property type="entry name" value="S-adenosyl-L-methionine-dependent methyltransferases"/>
    <property type="match status" value="1"/>
</dbReference>
<reference evidence="2 3" key="1">
    <citation type="submission" date="2024-10" db="EMBL/GenBank/DDBJ databases">
        <authorList>
            <person name="Yang X.-N."/>
        </authorList>
    </citation>
    <scope>NUCLEOTIDE SEQUENCE [LARGE SCALE GENOMIC DNA]</scope>
    <source>
        <strain evidence="2 3">CAU 1059</strain>
    </source>
</reference>
<gene>
    <name evidence="2" type="ORF">ACGRVM_03510</name>
</gene>
<dbReference type="GO" id="GO:0032259">
    <property type="term" value="P:methylation"/>
    <property type="evidence" value="ECO:0007669"/>
    <property type="project" value="UniProtKB-KW"/>
</dbReference>
<name>A0ABW7I452_9RHOB</name>
<accession>A0ABW7I452</accession>
<keyword evidence="3" id="KW-1185">Reference proteome</keyword>
<dbReference type="Proteomes" id="UP001607157">
    <property type="component" value="Unassembled WGS sequence"/>
</dbReference>
<keyword evidence="2" id="KW-0808">Transferase</keyword>
<proteinExistence type="predicted"/>
<dbReference type="NCBIfam" id="TIGR01444">
    <property type="entry name" value="fkbM_fam"/>
    <property type="match status" value="1"/>
</dbReference>
<evidence type="ECO:0000313" key="2">
    <source>
        <dbReference type="EMBL" id="MFH0252944.1"/>
    </source>
</evidence>
<dbReference type="Gene3D" id="3.40.50.150">
    <property type="entry name" value="Vaccinia Virus protein VP39"/>
    <property type="match status" value="1"/>
</dbReference>
<dbReference type="InterPro" id="IPR006342">
    <property type="entry name" value="FkbM_mtfrase"/>
</dbReference>
<protein>
    <submittedName>
        <fullName evidence="2">FkbM family methyltransferase</fullName>
    </submittedName>
</protein>
<dbReference type="Pfam" id="PF05050">
    <property type="entry name" value="Methyltransf_21"/>
    <property type="match status" value="1"/>
</dbReference>
<dbReference type="InterPro" id="IPR029063">
    <property type="entry name" value="SAM-dependent_MTases_sf"/>
</dbReference>
<comment type="caution">
    <text evidence="2">The sequence shown here is derived from an EMBL/GenBank/DDBJ whole genome shotgun (WGS) entry which is preliminary data.</text>
</comment>
<feature type="domain" description="Methyltransferase FkbM" evidence="1">
    <location>
        <begin position="89"/>
        <end position="235"/>
    </location>
</feature>
<dbReference type="PANTHER" id="PTHR34203">
    <property type="entry name" value="METHYLTRANSFERASE, FKBM FAMILY PROTEIN"/>
    <property type="match status" value="1"/>
</dbReference>
<sequence length="261" mass="28647">MTADVVMPLPERTDESYFDLSAARDALSFGRPVAFPPFEVIHAPKMGLTLCLNMARDPIQNAWRRGEFFEAEELAVLRNYIKNDAHIIDIGANVGNHALFFAMRMKAARIVVIEPNPLAVAPLMANVLVNRLSDVIALDLLGVGLSDRSAKGFGMKRHDRNLGATKMFAGKGDLEVHAGDDLLEGEAPDLIKIDVEGMEMKVLSGLAKTIAAHRPVLLIEVDEENAQAFEAWRSETDYTMAHAARHSRRNCNYILTPAGAA</sequence>
<dbReference type="InterPro" id="IPR052514">
    <property type="entry name" value="SAM-dependent_MTase"/>
</dbReference>
<organism evidence="2 3">
    <name type="scientific">Roseovarius aquimarinus</name>
    <dbReference type="NCBI Taxonomy" id="1229156"/>
    <lineage>
        <taxon>Bacteria</taxon>
        <taxon>Pseudomonadati</taxon>
        <taxon>Pseudomonadota</taxon>
        <taxon>Alphaproteobacteria</taxon>
        <taxon>Rhodobacterales</taxon>
        <taxon>Roseobacteraceae</taxon>
        <taxon>Roseovarius</taxon>
    </lineage>
</organism>
<dbReference type="EMBL" id="JBIHMM010000001">
    <property type="protein sequence ID" value="MFH0252944.1"/>
    <property type="molecule type" value="Genomic_DNA"/>
</dbReference>
<dbReference type="PANTHER" id="PTHR34203:SF15">
    <property type="entry name" value="SLL1173 PROTEIN"/>
    <property type="match status" value="1"/>
</dbReference>